<evidence type="ECO:0000313" key="3">
    <source>
        <dbReference type="Proteomes" id="UP000558488"/>
    </source>
</evidence>
<gene>
    <name evidence="2" type="ORF">mPipKuh1_007748</name>
</gene>
<name>A0A7J8B172_PIPKU</name>
<dbReference type="AlphaFoldDB" id="A0A7J8B172"/>
<reference evidence="2 3" key="1">
    <citation type="journal article" date="2020" name="Nature">
        <title>Six reference-quality genomes reveal evolution of bat adaptations.</title>
        <authorList>
            <person name="Jebb D."/>
            <person name="Huang Z."/>
            <person name="Pippel M."/>
            <person name="Hughes G.M."/>
            <person name="Lavrichenko K."/>
            <person name="Devanna P."/>
            <person name="Winkler S."/>
            <person name="Jermiin L.S."/>
            <person name="Skirmuntt E.C."/>
            <person name="Katzourakis A."/>
            <person name="Burkitt-Gray L."/>
            <person name="Ray D.A."/>
            <person name="Sullivan K.A.M."/>
            <person name="Roscito J.G."/>
            <person name="Kirilenko B.M."/>
            <person name="Davalos L.M."/>
            <person name="Corthals A.P."/>
            <person name="Power M.L."/>
            <person name="Jones G."/>
            <person name="Ransome R.D."/>
            <person name="Dechmann D.K.N."/>
            <person name="Locatelli A.G."/>
            <person name="Puechmaille S.J."/>
            <person name="Fedrigo O."/>
            <person name="Jarvis E.D."/>
            <person name="Hiller M."/>
            <person name="Vernes S.C."/>
            <person name="Myers E.W."/>
            <person name="Teeling E.C."/>
        </authorList>
    </citation>
    <scope>NUCLEOTIDE SEQUENCE [LARGE SCALE GENOMIC DNA]</scope>
    <source>
        <strain evidence="2">MPipKuh1</strain>
        <tissue evidence="2">Flight muscle</tissue>
    </source>
</reference>
<dbReference type="Gene3D" id="3.30.1330.30">
    <property type="match status" value="1"/>
</dbReference>
<dbReference type="InterPro" id="IPR029064">
    <property type="entry name" value="Ribosomal_eL30-like_sf"/>
</dbReference>
<proteinExistence type="predicted"/>
<evidence type="ECO:0000313" key="2">
    <source>
        <dbReference type="EMBL" id="KAF6392547.1"/>
    </source>
</evidence>
<accession>A0A7J8B172</accession>
<keyword evidence="3" id="KW-1185">Reference proteome</keyword>
<feature type="region of interest" description="Disordered" evidence="1">
    <location>
        <begin position="89"/>
        <end position="116"/>
    </location>
</feature>
<feature type="region of interest" description="Disordered" evidence="1">
    <location>
        <begin position="149"/>
        <end position="180"/>
    </location>
</feature>
<dbReference type="EMBL" id="JACAGB010000001">
    <property type="protein sequence ID" value="KAF6392547.1"/>
    <property type="molecule type" value="Genomic_DNA"/>
</dbReference>
<dbReference type="Proteomes" id="UP000558488">
    <property type="component" value="Unassembled WGS sequence"/>
</dbReference>
<organism evidence="2 3">
    <name type="scientific">Pipistrellus kuhlii</name>
    <name type="common">Kuhl's pipistrelle</name>
    <dbReference type="NCBI Taxonomy" id="59472"/>
    <lineage>
        <taxon>Eukaryota</taxon>
        <taxon>Metazoa</taxon>
        <taxon>Chordata</taxon>
        <taxon>Craniata</taxon>
        <taxon>Vertebrata</taxon>
        <taxon>Euteleostomi</taxon>
        <taxon>Mammalia</taxon>
        <taxon>Eutheria</taxon>
        <taxon>Laurasiatheria</taxon>
        <taxon>Chiroptera</taxon>
        <taxon>Yangochiroptera</taxon>
        <taxon>Vespertilionidae</taxon>
        <taxon>Pipistrellus</taxon>
    </lineage>
</organism>
<sequence>MPKGRQVQGKKVAPATAVLKKQAAKKVVNPYLRKGPRILALDRNSSPKGPSPCYQMAPLHLAAAAKGCSLQTSKSASSINQFAQTLDPQTTTQLLKLPRKYSPRQSKRRSRDGWPGLQKQLQAKGMSPPTGPCPWSRVHRVTTLVENTWPADGDSTRHGPHQAGRSSCSHCTGRWDPPLH</sequence>
<comment type="caution">
    <text evidence="2">The sequence shown here is derived from an EMBL/GenBank/DDBJ whole genome shotgun (WGS) entry which is preliminary data.</text>
</comment>
<evidence type="ECO:0000256" key="1">
    <source>
        <dbReference type="SAM" id="MobiDB-lite"/>
    </source>
</evidence>
<protein>
    <submittedName>
        <fullName evidence="2">Uncharacterized protein</fullName>
    </submittedName>
</protein>
<feature type="compositionally biased region" description="Basic residues" evidence="1">
    <location>
        <begin position="97"/>
        <end position="110"/>
    </location>
</feature>